<dbReference type="AlphaFoldDB" id="A0A6A3KJI8"/>
<evidence type="ECO:0000313" key="9">
    <source>
        <dbReference type="Proteomes" id="UP000460718"/>
    </source>
</evidence>
<dbReference type="Proteomes" id="UP000488956">
    <property type="component" value="Unassembled WGS sequence"/>
</dbReference>
<gene>
    <name evidence="7" type="ORF">PF001_g12586</name>
    <name evidence="6" type="ORF">PF010_g12778</name>
    <name evidence="5" type="ORF">PF011_g11785</name>
</gene>
<organism evidence="5 9">
    <name type="scientific">Phytophthora fragariae</name>
    <dbReference type="NCBI Taxonomy" id="53985"/>
    <lineage>
        <taxon>Eukaryota</taxon>
        <taxon>Sar</taxon>
        <taxon>Stramenopiles</taxon>
        <taxon>Oomycota</taxon>
        <taxon>Peronosporomycetes</taxon>
        <taxon>Peronosporales</taxon>
        <taxon>Peronosporaceae</taxon>
        <taxon>Phytophthora</taxon>
    </lineage>
</organism>
<dbReference type="EMBL" id="QXFX01000725">
    <property type="protein sequence ID" value="KAE9106010.1"/>
    <property type="molecule type" value="Genomic_DNA"/>
</dbReference>
<accession>A0A6A3KJI8</accession>
<evidence type="ECO:0000259" key="4">
    <source>
        <dbReference type="Pfam" id="PF16209"/>
    </source>
</evidence>
<evidence type="ECO:0000256" key="1">
    <source>
        <dbReference type="ARBA" id="ARBA00004308"/>
    </source>
</evidence>
<keyword evidence="3" id="KW-1133">Transmembrane helix</keyword>
<dbReference type="GO" id="GO:0140326">
    <property type="term" value="F:ATPase-coupled intramembrane lipid transporter activity"/>
    <property type="evidence" value="ECO:0007669"/>
    <property type="project" value="TreeGrafter"/>
</dbReference>
<dbReference type="Gene3D" id="2.70.150.10">
    <property type="entry name" value="Calcium-transporting ATPase, cytoplasmic transduction domain A"/>
    <property type="match status" value="1"/>
</dbReference>
<keyword evidence="3" id="KW-0812">Transmembrane</keyword>
<dbReference type="Pfam" id="PF16209">
    <property type="entry name" value="PhoLip_ATPase_N"/>
    <property type="match status" value="1"/>
</dbReference>
<evidence type="ECO:0000313" key="6">
    <source>
        <dbReference type="EMBL" id="KAE9106010.1"/>
    </source>
</evidence>
<feature type="transmembrane region" description="Helical" evidence="3">
    <location>
        <begin position="97"/>
        <end position="114"/>
    </location>
</feature>
<dbReference type="SUPFAM" id="SSF81653">
    <property type="entry name" value="Calcium ATPase, transduction domain A"/>
    <property type="match status" value="1"/>
</dbReference>
<comment type="caution">
    <text evidence="5">The sequence shown here is derived from an EMBL/GenBank/DDBJ whole genome shotgun (WGS) entry which is preliminary data.</text>
</comment>
<dbReference type="PANTHER" id="PTHR24092">
    <property type="entry name" value="PROBABLE PHOSPHOLIPID-TRANSPORTING ATPASE"/>
    <property type="match status" value="1"/>
</dbReference>
<dbReference type="GO" id="GO:0012505">
    <property type="term" value="C:endomembrane system"/>
    <property type="evidence" value="ECO:0007669"/>
    <property type="project" value="UniProtKB-SubCell"/>
</dbReference>
<dbReference type="GO" id="GO:0005886">
    <property type="term" value="C:plasma membrane"/>
    <property type="evidence" value="ECO:0007669"/>
    <property type="project" value="TreeGrafter"/>
</dbReference>
<dbReference type="InterPro" id="IPR008250">
    <property type="entry name" value="ATPase_P-typ_transduc_dom_A_sf"/>
</dbReference>
<feature type="domain" description="P-type ATPase N-terminal" evidence="4">
    <location>
        <begin position="43"/>
        <end position="93"/>
    </location>
</feature>
<evidence type="ECO:0000256" key="3">
    <source>
        <dbReference type="SAM" id="Phobius"/>
    </source>
</evidence>
<keyword evidence="3" id="KW-0472">Membrane</keyword>
<evidence type="ECO:0000256" key="2">
    <source>
        <dbReference type="ARBA" id="ARBA00022448"/>
    </source>
</evidence>
<feature type="transmembrane region" description="Helical" evidence="3">
    <location>
        <begin position="265"/>
        <end position="284"/>
    </location>
</feature>
<name>A0A6A3KJI8_9STRA</name>
<dbReference type="InterPro" id="IPR036259">
    <property type="entry name" value="MFS_trans_sf"/>
</dbReference>
<comment type="subcellular location">
    <subcellularLocation>
        <location evidence="1">Endomembrane system</location>
    </subcellularLocation>
</comment>
<sequence>MSSLLSTDSQGVPLGQRKQYKIVEINDAGNAPSGSRRAQSPTRRISNEVKTSQYTWWSFVVVFLYLTFQKTANLYFLLVGIFQIIPSVSPTDGVPLQFTPLAIIIVIDAIFAGYEDYKRHMADDLTISAKTRVFNRQLREFEEVEWRELKVGDIVVANHEILAADIMILAVIPAEGSRSGGNMGLCYVETKNLDGETNHKLREAPQPTRNMFTNEHEAGKLRNTSYMYGLVANTGTDSKIMMSSGDEFPVKVSSIDEMTNKQGNFATYMICTVVMVVAIGFFIIGSPRYVHIPSKDRTISTLRHLLKQSARTSRNGTIVVTGALLLLFPLVLNIASAFSADAEV</sequence>
<dbReference type="EMBL" id="QXFW01000663">
    <property type="protein sequence ID" value="KAE9006007.1"/>
    <property type="molecule type" value="Genomic_DNA"/>
</dbReference>
<dbReference type="Gene3D" id="1.20.1250.20">
    <property type="entry name" value="MFS general substrate transporter like domains"/>
    <property type="match status" value="1"/>
</dbReference>
<keyword evidence="2" id="KW-0813">Transport</keyword>
<evidence type="ECO:0000313" key="7">
    <source>
        <dbReference type="EMBL" id="KAE9305456.1"/>
    </source>
</evidence>
<reference evidence="9 10" key="1">
    <citation type="submission" date="2018-09" db="EMBL/GenBank/DDBJ databases">
        <title>Genomic investigation of the strawberry pathogen Phytophthora fragariae indicates pathogenicity is determined by transcriptional variation in three key races.</title>
        <authorList>
            <person name="Adams T.M."/>
            <person name="Armitage A.D."/>
            <person name="Sobczyk M.K."/>
            <person name="Bates H.J."/>
            <person name="Dunwell J.M."/>
            <person name="Nellist C.F."/>
            <person name="Harrison R.J."/>
        </authorList>
    </citation>
    <scope>NUCLEOTIDE SEQUENCE [LARGE SCALE GENOMIC DNA]</scope>
    <source>
        <strain evidence="7 8">A4</strain>
        <strain evidence="6 10">ONT-3</strain>
        <strain evidence="5 9">SCRP245</strain>
    </source>
</reference>
<dbReference type="InterPro" id="IPR023298">
    <property type="entry name" value="ATPase_P-typ_TM_dom_sf"/>
</dbReference>
<feature type="transmembrane region" description="Helical" evidence="3">
    <location>
        <begin position="318"/>
        <end position="338"/>
    </location>
</feature>
<proteinExistence type="predicted"/>
<dbReference type="SUPFAM" id="SSF81665">
    <property type="entry name" value="Calcium ATPase, transmembrane domain M"/>
    <property type="match status" value="1"/>
</dbReference>
<dbReference type="Proteomes" id="UP000460718">
    <property type="component" value="Unassembled WGS sequence"/>
</dbReference>
<evidence type="ECO:0000313" key="5">
    <source>
        <dbReference type="EMBL" id="KAE9006007.1"/>
    </source>
</evidence>
<dbReference type="EMBL" id="QXGE01000707">
    <property type="protein sequence ID" value="KAE9305456.1"/>
    <property type="molecule type" value="Genomic_DNA"/>
</dbReference>
<feature type="transmembrane region" description="Helical" evidence="3">
    <location>
        <begin position="54"/>
        <end position="85"/>
    </location>
</feature>
<dbReference type="InterPro" id="IPR032631">
    <property type="entry name" value="P-type_ATPase_N"/>
</dbReference>
<evidence type="ECO:0000313" key="8">
    <source>
        <dbReference type="Proteomes" id="UP000437068"/>
    </source>
</evidence>
<dbReference type="PANTHER" id="PTHR24092:SF180">
    <property type="entry name" value="PHOSPHOLIPID-TRANSPORTING ATPASE DNF1-RELATED"/>
    <property type="match status" value="1"/>
</dbReference>
<dbReference type="Proteomes" id="UP000437068">
    <property type="component" value="Unassembled WGS sequence"/>
</dbReference>
<evidence type="ECO:0000313" key="10">
    <source>
        <dbReference type="Proteomes" id="UP000488956"/>
    </source>
</evidence>
<protein>
    <recommendedName>
        <fullName evidence="4">P-type ATPase N-terminal domain-containing protein</fullName>
    </recommendedName>
</protein>
<dbReference type="GO" id="GO:0045332">
    <property type="term" value="P:phospholipid translocation"/>
    <property type="evidence" value="ECO:0007669"/>
    <property type="project" value="TreeGrafter"/>
</dbReference>